<evidence type="ECO:0000256" key="3">
    <source>
        <dbReference type="PROSITE-ProRule" id="PRU00023"/>
    </source>
</evidence>
<dbReference type="Pfam" id="PF12796">
    <property type="entry name" value="Ank_2"/>
    <property type="match status" value="1"/>
</dbReference>
<dbReference type="PROSITE" id="PS50225">
    <property type="entry name" value="SOCS"/>
    <property type="match status" value="1"/>
</dbReference>
<dbReference type="InterPro" id="IPR001496">
    <property type="entry name" value="SOCS_box"/>
</dbReference>
<dbReference type="SMART" id="SM00248">
    <property type="entry name" value="ANK"/>
    <property type="match status" value="6"/>
</dbReference>
<dbReference type="AlphaFoldDB" id="A0AAD9KZL0"/>
<dbReference type="CDD" id="cd03587">
    <property type="entry name" value="SOCS"/>
    <property type="match status" value="1"/>
</dbReference>
<feature type="repeat" description="ANK" evidence="3">
    <location>
        <begin position="149"/>
        <end position="183"/>
    </location>
</feature>
<dbReference type="PROSITE" id="PS50088">
    <property type="entry name" value="ANK_REPEAT"/>
    <property type="match status" value="2"/>
</dbReference>
<feature type="domain" description="SOCS box" evidence="4">
    <location>
        <begin position="241"/>
        <end position="289"/>
    </location>
</feature>
<keyword evidence="1" id="KW-0677">Repeat</keyword>
<sequence>MCSAVVKANAHDLHQAVLSGGVDNVRELLDLNTITINSTVCGATALSLALYKEQMLAFELILFHRCTKHQLDLNKLSKDEKQRVEPPLVTTCRLGNEDAVRMLVARGADLEATDNFRHTALWMATRQRHTDLARFLVDSGACVNPSMMWTHSPLYFAVKYSSKRTQIAKLLIQNGGNVNIHNGPSLLFCAIVQGSIDVAKLIVAAGYHVSKDGNIRTEFNAGTLTRNANLIAWLREELSCPVSLQRQCRSAIRQTIRETPQGNNYFLRKLGKLPLPPGIIDYLTLYDEVNLGSATR</sequence>
<dbReference type="SUPFAM" id="SSF158235">
    <property type="entry name" value="SOCS box-like"/>
    <property type="match status" value="1"/>
</dbReference>
<dbReference type="PANTHER" id="PTHR24171">
    <property type="entry name" value="ANKYRIN REPEAT DOMAIN-CONTAINING PROTEIN 39-RELATED"/>
    <property type="match status" value="1"/>
</dbReference>
<name>A0AAD9KZL0_RIDPI</name>
<keyword evidence="2 3" id="KW-0040">ANK repeat</keyword>
<dbReference type="Pfam" id="PF07525">
    <property type="entry name" value="SOCS_box"/>
    <property type="match status" value="1"/>
</dbReference>
<gene>
    <name evidence="5" type="ORF">NP493_471g02054</name>
</gene>
<organism evidence="5 6">
    <name type="scientific">Ridgeia piscesae</name>
    <name type="common">Tubeworm</name>
    <dbReference type="NCBI Taxonomy" id="27915"/>
    <lineage>
        <taxon>Eukaryota</taxon>
        <taxon>Metazoa</taxon>
        <taxon>Spiralia</taxon>
        <taxon>Lophotrochozoa</taxon>
        <taxon>Annelida</taxon>
        <taxon>Polychaeta</taxon>
        <taxon>Sedentaria</taxon>
        <taxon>Canalipalpata</taxon>
        <taxon>Sabellida</taxon>
        <taxon>Siboglinidae</taxon>
        <taxon>Ridgeia</taxon>
    </lineage>
</organism>
<evidence type="ECO:0000259" key="4">
    <source>
        <dbReference type="PROSITE" id="PS50225"/>
    </source>
</evidence>
<dbReference type="InterPro" id="IPR036770">
    <property type="entry name" value="Ankyrin_rpt-contain_sf"/>
</dbReference>
<dbReference type="Pfam" id="PF00023">
    <property type="entry name" value="Ank"/>
    <property type="match status" value="1"/>
</dbReference>
<comment type="caution">
    <text evidence="5">The sequence shown here is derived from an EMBL/GenBank/DDBJ whole genome shotgun (WGS) entry which is preliminary data.</text>
</comment>
<feature type="repeat" description="ANK" evidence="3">
    <location>
        <begin position="83"/>
        <end position="115"/>
    </location>
</feature>
<reference evidence="5" key="1">
    <citation type="journal article" date="2023" name="Mol. Biol. Evol.">
        <title>Third-Generation Sequencing Reveals the Adaptive Role of the Epigenome in Three Deep-Sea Polychaetes.</title>
        <authorList>
            <person name="Perez M."/>
            <person name="Aroh O."/>
            <person name="Sun Y."/>
            <person name="Lan Y."/>
            <person name="Juniper S.K."/>
            <person name="Young C.R."/>
            <person name="Angers B."/>
            <person name="Qian P.Y."/>
        </authorList>
    </citation>
    <scope>NUCLEOTIDE SEQUENCE</scope>
    <source>
        <strain evidence="5">R07B-5</strain>
    </source>
</reference>
<dbReference type="SMART" id="SM00969">
    <property type="entry name" value="SOCS_box"/>
    <property type="match status" value="1"/>
</dbReference>
<evidence type="ECO:0000313" key="6">
    <source>
        <dbReference type="Proteomes" id="UP001209878"/>
    </source>
</evidence>
<accession>A0AAD9KZL0</accession>
<evidence type="ECO:0000256" key="1">
    <source>
        <dbReference type="ARBA" id="ARBA00022737"/>
    </source>
</evidence>
<protein>
    <recommendedName>
        <fullName evidence="4">SOCS box domain-containing protein</fullName>
    </recommendedName>
</protein>
<keyword evidence="6" id="KW-1185">Reference proteome</keyword>
<dbReference type="Gene3D" id="1.25.40.20">
    <property type="entry name" value="Ankyrin repeat-containing domain"/>
    <property type="match status" value="1"/>
</dbReference>
<dbReference type="EMBL" id="JAODUO010000471">
    <property type="protein sequence ID" value="KAK2179805.1"/>
    <property type="molecule type" value="Genomic_DNA"/>
</dbReference>
<dbReference type="GO" id="GO:0035556">
    <property type="term" value="P:intracellular signal transduction"/>
    <property type="evidence" value="ECO:0007669"/>
    <property type="project" value="InterPro"/>
</dbReference>
<evidence type="ECO:0000256" key="2">
    <source>
        <dbReference type="ARBA" id="ARBA00023043"/>
    </source>
</evidence>
<dbReference type="InterPro" id="IPR036036">
    <property type="entry name" value="SOCS_box-like_dom_sf"/>
</dbReference>
<dbReference type="Proteomes" id="UP001209878">
    <property type="component" value="Unassembled WGS sequence"/>
</dbReference>
<proteinExistence type="predicted"/>
<dbReference type="SUPFAM" id="SSF48403">
    <property type="entry name" value="Ankyrin repeat"/>
    <property type="match status" value="1"/>
</dbReference>
<dbReference type="InterPro" id="IPR002110">
    <property type="entry name" value="Ankyrin_rpt"/>
</dbReference>
<evidence type="ECO:0000313" key="5">
    <source>
        <dbReference type="EMBL" id="KAK2179805.1"/>
    </source>
</evidence>